<keyword evidence="2 4" id="KW-0732">Signal</keyword>
<dbReference type="Pfam" id="PF18209">
    <property type="entry name" value="ESF1"/>
    <property type="match status" value="1"/>
</dbReference>
<evidence type="ECO:0000313" key="6">
    <source>
        <dbReference type="EMBL" id="EOA29552.1"/>
    </source>
</evidence>
<evidence type="ECO:0000256" key="2">
    <source>
        <dbReference type="ARBA" id="ARBA00022729"/>
    </source>
</evidence>
<gene>
    <name evidence="6" type="ORF">CARUB_v10015719mg</name>
</gene>
<evidence type="ECO:0000259" key="5">
    <source>
        <dbReference type="Pfam" id="PF18209"/>
    </source>
</evidence>
<evidence type="ECO:0000256" key="1">
    <source>
        <dbReference type="ARBA" id="ARBA00010149"/>
    </source>
</evidence>
<keyword evidence="3" id="KW-1015">Disulfide bond</keyword>
<dbReference type="Proteomes" id="UP000029121">
    <property type="component" value="Unassembled WGS sequence"/>
</dbReference>
<protein>
    <recommendedName>
        <fullName evidence="5">Embryo surrounding factor 1 brassicaceae domain-containing protein</fullName>
    </recommendedName>
</protein>
<dbReference type="EMBL" id="KB870807">
    <property type="protein sequence ID" value="EOA29552.1"/>
    <property type="molecule type" value="Genomic_DNA"/>
</dbReference>
<sequence length="82" mass="9432">MKLSHIVLICMVILSMLALHECGRIHLEEIERSVLKVALCTKTVLYNQDSWCCFGPNPQQKVCWVAKDYPNAKEICLHKCPF</sequence>
<feature type="domain" description="Embryo surrounding factor 1 brassicaceae" evidence="5">
    <location>
        <begin position="39"/>
        <end position="81"/>
    </location>
</feature>
<proteinExistence type="inferred from homology"/>
<dbReference type="AlphaFoldDB" id="R0G2C1"/>
<evidence type="ECO:0000256" key="4">
    <source>
        <dbReference type="SAM" id="SignalP"/>
    </source>
</evidence>
<dbReference type="InterPro" id="IPR041608">
    <property type="entry name" value="ESF1_brassicaceae"/>
</dbReference>
<feature type="signal peptide" evidence="4">
    <location>
        <begin position="1"/>
        <end position="22"/>
    </location>
</feature>
<evidence type="ECO:0000256" key="3">
    <source>
        <dbReference type="ARBA" id="ARBA00023157"/>
    </source>
</evidence>
<name>R0G2C1_9BRAS</name>
<reference evidence="7" key="1">
    <citation type="journal article" date="2013" name="Nat. Genet.">
        <title>The Capsella rubella genome and the genomic consequences of rapid mating system evolution.</title>
        <authorList>
            <person name="Slotte T."/>
            <person name="Hazzouri K.M."/>
            <person name="Agren J.A."/>
            <person name="Koenig D."/>
            <person name="Maumus F."/>
            <person name="Guo Y.L."/>
            <person name="Steige K."/>
            <person name="Platts A.E."/>
            <person name="Escobar J.S."/>
            <person name="Newman L.K."/>
            <person name="Wang W."/>
            <person name="Mandakova T."/>
            <person name="Vello E."/>
            <person name="Smith L.M."/>
            <person name="Henz S.R."/>
            <person name="Steffen J."/>
            <person name="Takuno S."/>
            <person name="Brandvain Y."/>
            <person name="Coop G."/>
            <person name="Andolfatto P."/>
            <person name="Hu T.T."/>
            <person name="Blanchette M."/>
            <person name="Clark R.M."/>
            <person name="Quesneville H."/>
            <person name="Nordborg M."/>
            <person name="Gaut B.S."/>
            <person name="Lysak M.A."/>
            <person name="Jenkins J."/>
            <person name="Grimwood J."/>
            <person name="Chapman J."/>
            <person name="Prochnik S."/>
            <person name="Shu S."/>
            <person name="Rokhsar D."/>
            <person name="Schmutz J."/>
            <person name="Weigel D."/>
            <person name="Wright S.I."/>
        </authorList>
    </citation>
    <scope>NUCLEOTIDE SEQUENCE [LARGE SCALE GENOMIC DNA]</scope>
    <source>
        <strain evidence="7">cv. Monte Gargano</strain>
    </source>
</reference>
<feature type="chain" id="PRO_5004341609" description="Embryo surrounding factor 1 brassicaceae domain-containing protein" evidence="4">
    <location>
        <begin position="23"/>
        <end position="82"/>
    </location>
</feature>
<dbReference type="GO" id="GO:0010098">
    <property type="term" value="P:suspensor development"/>
    <property type="evidence" value="ECO:0007669"/>
    <property type="project" value="InterPro"/>
</dbReference>
<keyword evidence="7" id="KW-1185">Reference proteome</keyword>
<accession>R0G2C1</accession>
<organism evidence="6 7">
    <name type="scientific">Capsella rubella</name>
    <dbReference type="NCBI Taxonomy" id="81985"/>
    <lineage>
        <taxon>Eukaryota</taxon>
        <taxon>Viridiplantae</taxon>
        <taxon>Streptophyta</taxon>
        <taxon>Embryophyta</taxon>
        <taxon>Tracheophyta</taxon>
        <taxon>Spermatophyta</taxon>
        <taxon>Magnoliopsida</taxon>
        <taxon>eudicotyledons</taxon>
        <taxon>Gunneridae</taxon>
        <taxon>Pentapetalae</taxon>
        <taxon>rosids</taxon>
        <taxon>malvids</taxon>
        <taxon>Brassicales</taxon>
        <taxon>Brassicaceae</taxon>
        <taxon>Camelineae</taxon>
        <taxon>Capsella</taxon>
    </lineage>
</organism>
<comment type="similarity">
    <text evidence="1">Belongs to the MEG family.</text>
</comment>
<evidence type="ECO:0000313" key="7">
    <source>
        <dbReference type="Proteomes" id="UP000029121"/>
    </source>
</evidence>